<dbReference type="GO" id="GO:0005737">
    <property type="term" value="C:cytoplasm"/>
    <property type="evidence" value="ECO:0007669"/>
    <property type="project" value="UniProtKB-SubCell"/>
</dbReference>
<dbReference type="GO" id="GO:0007052">
    <property type="term" value="P:mitotic spindle organization"/>
    <property type="evidence" value="ECO:0007669"/>
    <property type="project" value="TreeGrafter"/>
</dbReference>
<dbReference type="PANTHER" id="PTHR10012">
    <property type="entry name" value="SERINE/THREONINE-PROTEIN PHOSPHATASE 2A REGULATORY SUBUNIT B"/>
    <property type="match status" value="1"/>
</dbReference>
<comment type="function">
    <text evidence="10">PPIases accelerate the folding of proteins. It catalyzes the cis-trans isomerization of proline imidic peptide bonds in oligopeptides.</text>
</comment>
<dbReference type="GO" id="GO:0000159">
    <property type="term" value="C:protein phosphatase type 2A complex"/>
    <property type="evidence" value="ECO:0007669"/>
    <property type="project" value="TreeGrafter"/>
</dbReference>
<dbReference type="PIRSF" id="PIRSF016325">
    <property type="entry name" value="Phstyr_phstse_ac"/>
    <property type="match status" value="1"/>
</dbReference>
<dbReference type="Gene3D" id="1.20.120.1150">
    <property type="match status" value="1"/>
</dbReference>
<dbReference type="PANTHER" id="PTHR10012:SF0">
    <property type="entry name" value="SERINE_THREONINE-PROTEIN PHOSPHATASE 2A ACTIVATOR"/>
    <property type="match status" value="1"/>
</dbReference>
<dbReference type="AlphaFoldDB" id="A0A8J4T3N8"/>
<name>A0A8J4T3N8_9TREM</name>
<comment type="subcellular location">
    <subcellularLocation>
        <location evidence="2 10">Cytoplasm</location>
    </subcellularLocation>
</comment>
<evidence type="ECO:0000313" key="12">
    <source>
        <dbReference type="Proteomes" id="UP000748531"/>
    </source>
</evidence>
<dbReference type="InterPro" id="IPR037218">
    <property type="entry name" value="PTPA_sf"/>
</dbReference>
<dbReference type="FunFam" id="1.20.120.1150:FF:000002">
    <property type="entry name" value="Serine/threonine-protein phosphatase 2A activator"/>
    <property type="match status" value="1"/>
</dbReference>
<keyword evidence="6 10" id="KW-0697">Rotamase</keyword>
<protein>
    <recommendedName>
        <fullName evidence="8 10">Serine/threonine-protein phosphatase 2A activator</fullName>
        <ecNumber evidence="4 10">5.2.1.8</ecNumber>
    </recommendedName>
    <alternativeName>
        <fullName evidence="9 10">Phosphotyrosyl phosphatase activator</fullName>
    </alternativeName>
</protein>
<evidence type="ECO:0000313" key="11">
    <source>
        <dbReference type="EMBL" id="KAF5397144.1"/>
    </source>
</evidence>
<dbReference type="CDD" id="cd04087">
    <property type="entry name" value="PTPA"/>
    <property type="match status" value="1"/>
</dbReference>
<comment type="caution">
    <text evidence="11">The sequence shown here is derived from an EMBL/GenBank/DDBJ whole genome shotgun (WGS) entry which is preliminary data.</text>
</comment>
<comment type="catalytic activity">
    <reaction evidence="1 10">
        <text>[protein]-peptidylproline (omega=180) = [protein]-peptidylproline (omega=0)</text>
        <dbReference type="Rhea" id="RHEA:16237"/>
        <dbReference type="Rhea" id="RHEA-COMP:10747"/>
        <dbReference type="Rhea" id="RHEA-COMP:10748"/>
        <dbReference type="ChEBI" id="CHEBI:83833"/>
        <dbReference type="ChEBI" id="CHEBI:83834"/>
        <dbReference type="EC" id="5.2.1.8"/>
    </reaction>
</comment>
<proteinExistence type="inferred from homology"/>
<evidence type="ECO:0000256" key="3">
    <source>
        <dbReference type="ARBA" id="ARBA00011019"/>
    </source>
</evidence>
<keyword evidence="5 10" id="KW-0963">Cytoplasm</keyword>
<evidence type="ECO:0000256" key="4">
    <source>
        <dbReference type="ARBA" id="ARBA00013194"/>
    </source>
</evidence>
<organism evidence="11 12">
    <name type="scientific">Paragonimus heterotremus</name>
    <dbReference type="NCBI Taxonomy" id="100268"/>
    <lineage>
        <taxon>Eukaryota</taxon>
        <taxon>Metazoa</taxon>
        <taxon>Spiralia</taxon>
        <taxon>Lophotrochozoa</taxon>
        <taxon>Platyhelminthes</taxon>
        <taxon>Trematoda</taxon>
        <taxon>Digenea</taxon>
        <taxon>Plagiorchiida</taxon>
        <taxon>Troglotremata</taxon>
        <taxon>Troglotrematidae</taxon>
        <taxon>Paragonimus</taxon>
    </lineage>
</organism>
<evidence type="ECO:0000256" key="7">
    <source>
        <dbReference type="ARBA" id="ARBA00023235"/>
    </source>
</evidence>
<dbReference type="GO" id="GO:0008160">
    <property type="term" value="F:protein tyrosine phosphatase activator activity"/>
    <property type="evidence" value="ECO:0007669"/>
    <property type="project" value="TreeGrafter"/>
</dbReference>
<evidence type="ECO:0000256" key="6">
    <source>
        <dbReference type="ARBA" id="ARBA00023110"/>
    </source>
</evidence>
<dbReference type="Pfam" id="PF03095">
    <property type="entry name" value="PTPA"/>
    <property type="match status" value="1"/>
</dbReference>
<sequence>MVLTKRINSPQDLACWTVSAAYHDIDHFIQSVGQQVTCKPIRKEMSVSQAISSIVELLEELLKKVDDFPAEEQPQRFGNKAFRSWFNWLKENALGLCKSVLFGKNTVTVSALETVPFDEAVDEVAGYLVESFGNSTRIDYGTGHELAFIAFLVCLSKMGFLQPPAGAVSSDGRINDFVGVGLVVMPAYLRLVRRLQIYYRMEPAGSHGVWCLDDFHFVPYIWGCRQLIGHDQYGPSTISDQQIAAAEKDSYLLFSCIDYIYQVKTGPFAEHSNTLYGIGQVPSWEKVSSGLVKMYKGEVLNKFPVMQHFLFGKLLSFDRASKPSGDFKSDMFRKPSPVSPVTTHNG</sequence>
<comment type="similarity">
    <text evidence="3 10">Belongs to the PTPA-type PPIase family.</text>
</comment>
<evidence type="ECO:0000256" key="10">
    <source>
        <dbReference type="RuleBase" id="RU361210"/>
    </source>
</evidence>
<keyword evidence="7 10" id="KW-0413">Isomerase</keyword>
<reference evidence="11" key="1">
    <citation type="submission" date="2019-05" db="EMBL/GenBank/DDBJ databases">
        <title>Annotation for the trematode Paragonimus heterotremus.</title>
        <authorList>
            <person name="Choi Y.-J."/>
        </authorList>
    </citation>
    <scope>NUCLEOTIDE SEQUENCE</scope>
    <source>
        <strain evidence="11">LC</strain>
    </source>
</reference>
<dbReference type="GO" id="GO:0005634">
    <property type="term" value="C:nucleus"/>
    <property type="evidence" value="ECO:0007669"/>
    <property type="project" value="TreeGrafter"/>
</dbReference>
<dbReference type="SUPFAM" id="SSF140984">
    <property type="entry name" value="PTPA-like"/>
    <property type="match status" value="1"/>
</dbReference>
<gene>
    <name evidence="11" type="ORF">PHET_09470</name>
</gene>
<keyword evidence="12" id="KW-1185">Reference proteome</keyword>
<evidence type="ECO:0000256" key="5">
    <source>
        <dbReference type="ARBA" id="ARBA00022490"/>
    </source>
</evidence>
<dbReference type="OrthoDB" id="16120at2759"/>
<dbReference type="EC" id="5.2.1.8" evidence="4 10"/>
<evidence type="ECO:0000256" key="9">
    <source>
        <dbReference type="ARBA" id="ARBA00044820"/>
    </source>
</evidence>
<dbReference type="InterPro" id="IPR043170">
    <property type="entry name" value="PTPA_C_lid"/>
</dbReference>
<accession>A0A8J4T3N8</accession>
<dbReference type="EMBL" id="LUCH01006719">
    <property type="protein sequence ID" value="KAF5397144.1"/>
    <property type="molecule type" value="Genomic_DNA"/>
</dbReference>
<dbReference type="InterPro" id="IPR004327">
    <property type="entry name" value="Phstyr_phstse_ac"/>
</dbReference>
<evidence type="ECO:0000256" key="1">
    <source>
        <dbReference type="ARBA" id="ARBA00000971"/>
    </source>
</evidence>
<evidence type="ECO:0000256" key="2">
    <source>
        <dbReference type="ARBA" id="ARBA00004496"/>
    </source>
</evidence>
<dbReference type="Proteomes" id="UP000748531">
    <property type="component" value="Unassembled WGS sequence"/>
</dbReference>
<dbReference type="GO" id="GO:0003755">
    <property type="term" value="F:peptidyl-prolyl cis-trans isomerase activity"/>
    <property type="evidence" value="ECO:0007669"/>
    <property type="project" value="UniProtKB-KW"/>
</dbReference>
<evidence type="ECO:0000256" key="8">
    <source>
        <dbReference type="ARBA" id="ARBA00044786"/>
    </source>
</evidence>